<evidence type="ECO:0000313" key="4">
    <source>
        <dbReference type="Proteomes" id="UP001164746"/>
    </source>
</evidence>
<dbReference type="Proteomes" id="UP001164746">
    <property type="component" value="Chromosome 4"/>
</dbReference>
<dbReference type="InterPro" id="IPR001173">
    <property type="entry name" value="Glyco_trans_2-like"/>
</dbReference>
<sequence length="571" mass="65281">MPLWRRDIGAAGRLGGQGLHADGITRRVASQNSGSQPYCPGTEARSVRPGSLALTVSVSPGCSLPLVISALLIYAFINVVSMKLNLKDAKYNEDIKEREEIMKQKVIKHTDEGYKLKTHGEKISMDQGPGAMGSKVDIGYLHDDPDYIKRRNESLKYGMNMFISDLIGLRRTLADRRSQKCKEMVYPGNLPTASIIIIFRDEPLSTLMRTVYGVFDTCPSELLEEIILVDDGTVDRSTVIGVQIHVRNMNKAILIRNEKSRGLMMARQQGIERARSGYFIVLDSHIEFNIGWLEPILHRLVQEPNALLTSHVGAIDRESFEYIIGDANTLFLCFEQITINEQWARFSDEFILKRNGSMDPIPFCMVPGMMMAMRKEFFLQLGGFDQGMEVWGSEHIEMSVKTWLCGGRVEMIPCSKIAHLYRMTPWQGIENRSSYLHKNKYRFADVWTDGMTKKIMLDHLNNMKPAVDFGNVSERNRIREQNNCHNYDYFITKIKEISRAVYFPGNPQRYGPIFNKLARKYIDCAVFPGSDIQTLILYPSNTWDNQYFVMTEDGRIKNKYLGSSQIHLDCW</sequence>
<dbReference type="PANTHER" id="PTHR11675">
    <property type="entry name" value="N-ACETYLGALACTOSAMINYLTRANSFERASE"/>
    <property type="match status" value="1"/>
</dbReference>
<accession>A0ABY7E0G7</accession>
<evidence type="ECO:0000259" key="2">
    <source>
        <dbReference type="Pfam" id="PF00535"/>
    </source>
</evidence>
<keyword evidence="4" id="KW-1185">Reference proteome</keyword>
<proteinExistence type="predicted"/>
<keyword evidence="1" id="KW-1015">Disulfide bond</keyword>
<reference evidence="3" key="1">
    <citation type="submission" date="2022-11" db="EMBL/GenBank/DDBJ databases">
        <title>Centuries of genome instability and evolution in soft-shell clam transmissible cancer (bioRxiv).</title>
        <authorList>
            <person name="Hart S.F.M."/>
            <person name="Yonemitsu M.A."/>
            <person name="Giersch R.M."/>
            <person name="Beal B.F."/>
            <person name="Arriagada G."/>
            <person name="Davis B.W."/>
            <person name="Ostrander E.A."/>
            <person name="Goff S.P."/>
            <person name="Metzger M.J."/>
        </authorList>
    </citation>
    <scope>NUCLEOTIDE SEQUENCE</scope>
    <source>
        <strain evidence="3">MELC-2E11</strain>
        <tissue evidence="3">Siphon/mantle</tissue>
    </source>
</reference>
<dbReference type="SUPFAM" id="SSF53448">
    <property type="entry name" value="Nucleotide-diphospho-sugar transferases"/>
    <property type="match status" value="1"/>
</dbReference>
<dbReference type="InterPro" id="IPR029044">
    <property type="entry name" value="Nucleotide-diphossugar_trans"/>
</dbReference>
<dbReference type="PANTHER" id="PTHR11675:SF126">
    <property type="entry name" value="RICIN B LECTIN DOMAIN-CONTAINING PROTEIN"/>
    <property type="match status" value="1"/>
</dbReference>
<feature type="domain" description="Glycosyltransferase 2-like" evidence="2">
    <location>
        <begin position="194"/>
        <end position="375"/>
    </location>
</feature>
<gene>
    <name evidence="3" type="ORF">MAR_010026</name>
</gene>
<dbReference type="EMBL" id="CP111015">
    <property type="protein sequence ID" value="WAR03468.1"/>
    <property type="molecule type" value="Genomic_DNA"/>
</dbReference>
<dbReference type="Gene3D" id="3.90.550.10">
    <property type="entry name" value="Spore Coat Polysaccharide Biosynthesis Protein SpsA, Chain A"/>
    <property type="match status" value="1"/>
</dbReference>
<protein>
    <submittedName>
        <fullName evidence="3">GALT6-like protein</fullName>
    </submittedName>
</protein>
<evidence type="ECO:0000313" key="3">
    <source>
        <dbReference type="EMBL" id="WAR03468.1"/>
    </source>
</evidence>
<evidence type="ECO:0000256" key="1">
    <source>
        <dbReference type="ARBA" id="ARBA00023157"/>
    </source>
</evidence>
<dbReference type="Pfam" id="PF00535">
    <property type="entry name" value="Glycos_transf_2"/>
    <property type="match status" value="1"/>
</dbReference>
<organism evidence="3 4">
    <name type="scientific">Mya arenaria</name>
    <name type="common">Soft-shell clam</name>
    <dbReference type="NCBI Taxonomy" id="6604"/>
    <lineage>
        <taxon>Eukaryota</taxon>
        <taxon>Metazoa</taxon>
        <taxon>Spiralia</taxon>
        <taxon>Lophotrochozoa</taxon>
        <taxon>Mollusca</taxon>
        <taxon>Bivalvia</taxon>
        <taxon>Autobranchia</taxon>
        <taxon>Heteroconchia</taxon>
        <taxon>Euheterodonta</taxon>
        <taxon>Imparidentia</taxon>
        <taxon>Neoheterodontei</taxon>
        <taxon>Myida</taxon>
        <taxon>Myoidea</taxon>
        <taxon>Myidae</taxon>
        <taxon>Mya</taxon>
    </lineage>
</organism>
<name>A0ABY7E0G7_MYAAR</name>